<organism evidence="1">
    <name type="scientific">Candidatus Kentrum sp. LFY</name>
    <dbReference type="NCBI Taxonomy" id="2126342"/>
    <lineage>
        <taxon>Bacteria</taxon>
        <taxon>Pseudomonadati</taxon>
        <taxon>Pseudomonadota</taxon>
        <taxon>Gammaproteobacteria</taxon>
        <taxon>Candidatus Kentrum</taxon>
    </lineage>
</organism>
<accession>A0A450UG87</accession>
<protein>
    <submittedName>
        <fullName evidence="1">Uncharacterized protein</fullName>
    </submittedName>
</protein>
<gene>
    <name evidence="1" type="ORF">BECKLFY1418B_GA0070995_102610</name>
</gene>
<sequence>MVGELDEARALLIEAKSQLPLVAEELKKARHPEPESVISLPDWTITHGGADQAYEYRARYGKYWLASEDAMALIASI</sequence>
<reference evidence="1" key="1">
    <citation type="submission" date="2019-02" db="EMBL/GenBank/DDBJ databases">
        <authorList>
            <person name="Gruber-Vodicka R. H."/>
            <person name="Seah K. B. B."/>
        </authorList>
    </citation>
    <scope>NUCLEOTIDE SEQUENCE</scope>
    <source>
        <strain evidence="1">BECK_M7</strain>
    </source>
</reference>
<name>A0A450UG87_9GAMM</name>
<dbReference type="EMBL" id="CAADFF010000026">
    <property type="protein sequence ID" value="VFJ91508.1"/>
    <property type="molecule type" value="Genomic_DNA"/>
</dbReference>
<dbReference type="AlphaFoldDB" id="A0A450UG87"/>
<proteinExistence type="predicted"/>
<evidence type="ECO:0000313" key="1">
    <source>
        <dbReference type="EMBL" id="VFJ91508.1"/>
    </source>
</evidence>